<comment type="caution">
    <text evidence="1">The sequence shown here is derived from an EMBL/GenBank/DDBJ whole genome shotgun (WGS) entry which is preliminary data.</text>
</comment>
<accession>A0ABR2E2W7</accession>
<name>A0ABR2E2W7_9ROSI</name>
<evidence type="ECO:0000313" key="2">
    <source>
        <dbReference type="Proteomes" id="UP001472677"/>
    </source>
</evidence>
<sequence length="74" mass="8273">MLKPENPGTDQTKKRRRSTYRISVNLDEAGGGTLYVNKWHWQPQEPGGEVCPLLTATPSDYARSVILTSSSLRL</sequence>
<protein>
    <submittedName>
        <fullName evidence="1">Uncharacterized protein</fullName>
    </submittedName>
</protein>
<keyword evidence="2" id="KW-1185">Reference proteome</keyword>
<dbReference type="Proteomes" id="UP001472677">
    <property type="component" value="Unassembled WGS sequence"/>
</dbReference>
<proteinExistence type="predicted"/>
<reference evidence="1 2" key="1">
    <citation type="journal article" date="2024" name="G3 (Bethesda)">
        <title>Genome assembly of Hibiscus sabdariffa L. provides insights into metabolisms of medicinal natural products.</title>
        <authorList>
            <person name="Kim T."/>
        </authorList>
    </citation>
    <scope>NUCLEOTIDE SEQUENCE [LARGE SCALE GENOMIC DNA]</scope>
    <source>
        <strain evidence="1">TK-2024</strain>
        <tissue evidence="1">Old leaves</tissue>
    </source>
</reference>
<dbReference type="EMBL" id="JBBPBM010000020">
    <property type="protein sequence ID" value="KAK8551396.1"/>
    <property type="molecule type" value="Genomic_DNA"/>
</dbReference>
<evidence type="ECO:0000313" key="1">
    <source>
        <dbReference type="EMBL" id="KAK8551396.1"/>
    </source>
</evidence>
<organism evidence="1 2">
    <name type="scientific">Hibiscus sabdariffa</name>
    <name type="common">roselle</name>
    <dbReference type="NCBI Taxonomy" id="183260"/>
    <lineage>
        <taxon>Eukaryota</taxon>
        <taxon>Viridiplantae</taxon>
        <taxon>Streptophyta</taxon>
        <taxon>Embryophyta</taxon>
        <taxon>Tracheophyta</taxon>
        <taxon>Spermatophyta</taxon>
        <taxon>Magnoliopsida</taxon>
        <taxon>eudicotyledons</taxon>
        <taxon>Gunneridae</taxon>
        <taxon>Pentapetalae</taxon>
        <taxon>rosids</taxon>
        <taxon>malvids</taxon>
        <taxon>Malvales</taxon>
        <taxon>Malvaceae</taxon>
        <taxon>Malvoideae</taxon>
        <taxon>Hibiscus</taxon>
    </lineage>
</organism>
<gene>
    <name evidence="1" type="ORF">V6N12_040039</name>
</gene>